<evidence type="ECO:0000256" key="2">
    <source>
        <dbReference type="ARBA" id="ARBA00009773"/>
    </source>
</evidence>
<dbReference type="Pfam" id="PF01594">
    <property type="entry name" value="AI-2E_transport"/>
    <property type="match status" value="1"/>
</dbReference>
<dbReference type="EMBL" id="QKYU01000019">
    <property type="protein sequence ID" value="PZW42195.1"/>
    <property type="molecule type" value="Genomic_DNA"/>
</dbReference>
<feature type="transmembrane region" description="Helical" evidence="9">
    <location>
        <begin position="38"/>
        <end position="71"/>
    </location>
</feature>
<evidence type="ECO:0000256" key="4">
    <source>
        <dbReference type="ARBA" id="ARBA00022475"/>
    </source>
</evidence>
<dbReference type="PANTHER" id="PTHR21716:SF53">
    <property type="entry name" value="PERMEASE PERM-RELATED"/>
    <property type="match status" value="1"/>
</dbReference>
<dbReference type="AlphaFoldDB" id="A0A2W7IAU2"/>
<dbReference type="OrthoDB" id="5792512at2"/>
<feature type="transmembrane region" description="Helical" evidence="9">
    <location>
        <begin position="333"/>
        <end position="366"/>
    </location>
</feature>
<dbReference type="GO" id="GO:0055085">
    <property type="term" value="P:transmembrane transport"/>
    <property type="evidence" value="ECO:0007669"/>
    <property type="project" value="TreeGrafter"/>
</dbReference>
<reference evidence="10 11" key="1">
    <citation type="submission" date="2018-06" db="EMBL/GenBank/DDBJ databases">
        <title>Genomic Encyclopedia of Archaeal and Bacterial Type Strains, Phase II (KMG-II): from individual species to whole genera.</title>
        <authorList>
            <person name="Goeker M."/>
        </authorList>
    </citation>
    <scope>NUCLEOTIDE SEQUENCE [LARGE SCALE GENOMIC DNA]</scope>
    <source>
        <strain evidence="10 11">DSM 24525</strain>
    </source>
</reference>
<keyword evidence="5 9" id="KW-0812">Transmembrane</keyword>
<evidence type="ECO:0000256" key="3">
    <source>
        <dbReference type="ARBA" id="ARBA00022448"/>
    </source>
</evidence>
<feature type="transmembrane region" description="Helical" evidence="9">
    <location>
        <begin position="182"/>
        <end position="200"/>
    </location>
</feature>
<evidence type="ECO:0000256" key="5">
    <source>
        <dbReference type="ARBA" id="ARBA00022692"/>
    </source>
</evidence>
<organism evidence="10 11">
    <name type="scientific">Humitalea rosea</name>
    <dbReference type="NCBI Taxonomy" id="990373"/>
    <lineage>
        <taxon>Bacteria</taxon>
        <taxon>Pseudomonadati</taxon>
        <taxon>Pseudomonadota</taxon>
        <taxon>Alphaproteobacteria</taxon>
        <taxon>Acetobacterales</taxon>
        <taxon>Roseomonadaceae</taxon>
        <taxon>Humitalea</taxon>
    </lineage>
</organism>
<keyword evidence="6 9" id="KW-1133">Transmembrane helix</keyword>
<evidence type="ECO:0000256" key="9">
    <source>
        <dbReference type="SAM" id="Phobius"/>
    </source>
</evidence>
<dbReference type="GO" id="GO:0005886">
    <property type="term" value="C:plasma membrane"/>
    <property type="evidence" value="ECO:0007669"/>
    <property type="project" value="UniProtKB-SubCell"/>
</dbReference>
<comment type="subcellular location">
    <subcellularLocation>
        <location evidence="1">Cell membrane</location>
        <topology evidence="1">Multi-pass membrane protein</topology>
    </subcellularLocation>
</comment>
<accession>A0A2W7IAU2</accession>
<evidence type="ECO:0000256" key="1">
    <source>
        <dbReference type="ARBA" id="ARBA00004651"/>
    </source>
</evidence>
<evidence type="ECO:0000256" key="8">
    <source>
        <dbReference type="SAM" id="MobiDB-lite"/>
    </source>
</evidence>
<comment type="caution">
    <text evidence="10">The sequence shown here is derived from an EMBL/GenBank/DDBJ whole genome shotgun (WGS) entry which is preliminary data.</text>
</comment>
<feature type="transmembrane region" description="Helical" evidence="9">
    <location>
        <begin position="301"/>
        <end position="321"/>
    </location>
</feature>
<feature type="transmembrane region" description="Helical" evidence="9">
    <location>
        <begin position="87"/>
        <end position="111"/>
    </location>
</feature>
<name>A0A2W7IAU2_9PROT</name>
<evidence type="ECO:0000256" key="7">
    <source>
        <dbReference type="ARBA" id="ARBA00023136"/>
    </source>
</evidence>
<evidence type="ECO:0000256" key="6">
    <source>
        <dbReference type="ARBA" id="ARBA00022989"/>
    </source>
</evidence>
<keyword evidence="7 9" id="KW-0472">Membrane</keyword>
<sequence>MSGRVTIPPPPARLPPPEAAPPPPNNGARTATRSQRTALVLGGAAALLAALWLFSAILTPFVLAGVIAYFLDPPTTRLTRLGMPRSIAAFLLLLLLLTFVAVAGLLLYPLLLSQIGVLLARLPAYISTIGTKLRDAMTALEEQLGPDLVDSQLRELAVGQVGAVLSYLGTSAARFVGGSIQILSVFTLLVVTPVCAFYLLRDWPFMIARLESWLPRRSASVLRRLSLDTDRVLSAWLRGQLICCAILAAFYAVALSAIGLELGLLVGLLAGVLSFIPYLGSITGFATAILLAMGQWGTANGVGLVVMVFVFGQVVEGYIIYPRLLGDRVELHAVWVIFALFAGGVAFGSLGVLLAVPMAAAIGVVARYWLRRYLASPLYLDPPRTGT</sequence>
<comment type="similarity">
    <text evidence="2">Belongs to the autoinducer-2 exporter (AI-2E) (TC 2.A.86) family.</text>
</comment>
<proteinExistence type="inferred from homology"/>
<dbReference type="Proteomes" id="UP000249688">
    <property type="component" value="Unassembled WGS sequence"/>
</dbReference>
<evidence type="ECO:0000313" key="11">
    <source>
        <dbReference type="Proteomes" id="UP000249688"/>
    </source>
</evidence>
<feature type="compositionally biased region" description="Pro residues" evidence="8">
    <location>
        <begin position="7"/>
        <end position="25"/>
    </location>
</feature>
<keyword evidence="3" id="KW-0813">Transport</keyword>
<gene>
    <name evidence="10" type="ORF">C8P66_11987</name>
</gene>
<feature type="transmembrane region" description="Helical" evidence="9">
    <location>
        <begin position="275"/>
        <end position="294"/>
    </location>
</feature>
<protein>
    <submittedName>
        <fullName evidence="10">Putative PurR-regulated permease PerM</fullName>
    </submittedName>
</protein>
<keyword evidence="11" id="KW-1185">Reference proteome</keyword>
<dbReference type="InterPro" id="IPR002549">
    <property type="entry name" value="AI-2E-like"/>
</dbReference>
<feature type="region of interest" description="Disordered" evidence="8">
    <location>
        <begin position="1"/>
        <end position="32"/>
    </location>
</feature>
<feature type="transmembrane region" description="Helical" evidence="9">
    <location>
        <begin position="241"/>
        <end position="269"/>
    </location>
</feature>
<dbReference type="PANTHER" id="PTHR21716">
    <property type="entry name" value="TRANSMEMBRANE PROTEIN"/>
    <property type="match status" value="1"/>
</dbReference>
<evidence type="ECO:0000313" key="10">
    <source>
        <dbReference type="EMBL" id="PZW42195.1"/>
    </source>
</evidence>
<keyword evidence="4" id="KW-1003">Cell membrane</keyword>